<name>A0A5B7J4M1_PORTR</name>
<evidence type="ECO:0000313" key="1">
    <source>
        <dbReference type="EMBL" id="MPC87464.1"/>
    </source>
</evidence>
<accession>A0A5B7J4M1</accession>
<keyword evidence="2" id="KW-1185">Reference proteome</keyword>
<dbReference type="AlphaFoldDB" id="A0A5B7J4M1"/>
<comment type="caution">
    <text evidence="1">The sequence shown here is derived from an EMBL/GenBank/DDBJ whole genome shotgun (WGS) entry which is preliminary data.</text>
</comment>
<gene>
    <name evidence="1" type="ORF">E2C01_082326</name>
</gene>
<protein>
    <submittedName>
        <fullName evidence="1">Uncharacterized protein</fullName>
    </submittedName>
</protein>
<dbReference type="EMBL" id="VSRR010074566">
    <property type="protein sequence ID" value="MPC87464.1"/>
    <property type="molecule type" value="Genomic_DNA"/>
</dbReference>
<reference evidence="1 2" key="1">
    <citation type="submission" date="2019-05" db="EMBL/GenBank/DDBJ databases">
        <title>Another draft genome of Portunus trituberculatus and its Hox gene families provides insights of decapod evolution.</title>
        <authorList>
            <person name="Jeong J.-H."/>
            <person name="Song I."/>
            <person name="Kim S."/>
            <person name="Choi T."/>
            <person name="Kim D."/>
            <person name="Ryu S."/>
            <person name="Kim W."/>
        </authorList>
    </citation>
    <scope>NUCLEOTIDE SEQUENCE [LARGE SCALE GENOMIC DNA]</scope>
    <source>
        <tissue evidence="1">Muscle</tissue>
    </source>
</reference>
<proteinExistence type="predicted"/>
<dbReference type="Proteomes" id="UP000324222">
    <property type="component" value="Unassembled WGS sequence"/>
</dbReference>
<organism evidence="1 2">
    <name type="scientific">Portunus trituberculatus</name>
    <name type="common">Swimming crab</name>
    <name type="synonym">Neptunus trituberculatus</name>
    <dbReference type="NCBI Taxonomy" id="210409"/>
    <lineage>
        <taxon>Eukaryota</taxon>
        <taxon>Metazoa</taxon>
        <taxon>Ecdysozoa</taxon>
        <taxon>Arthropoda</taxon>
        <taxon>Crustacea</taxon>
        <taxon>Multicrustacea</taxon>
        <taxon>Malacostraca</taxon>
        <taxon>Eumalacostraca</taxon>
        <taxon>Eucarida</taxon>
        <taxon>Decapoda</taxon>
        <taxon>Pleocyemata</taxon>
        <taxon>Brachyura</taxon>
        <taxon>Eubrachyura</taxon>
        <taxon>Portunoidea</taxon>
        <taxon>Portunidae</taxon>
        <taxon>Portuninae</taxon>
        <taxon>Portunus</taxon>
    </lineage>
</organism>
<evidence type="ECO:0000313" key="2">
    <source>
        <dbReference type="Proteomes" id="UP000324222"/>
    </source>
</evidence>
<sequence>MVNVSKGDVEYSGYKDLRLQQYGINVWEVLCEKLEEISRLMIHPEVRAREAAGKPLGLGF</sequence>